<accession>A0A2I0SFG2</accession>
<dbReference type="AlphaFoldDB" id="A0A2I0SFG2"/>
<evidence type="ECO:0000256" key="2">
    <source>
        <dbReference type="SAM" id="SignalP"/>
    </source>
</evidence>
<dbReference type="RefSeq" id="WP_103553485.1">
    <property type="nucleotide sequence ID" value="NZ_KZ626942.1"/>
</dbReference>
<evidence type="ECO:0000313" key="4">
    <source>
        <dbReference type="Proteomes" id="UP000236178"/>
    </source>
</evidence>
<comment type="caution">
    <text evidence="3">The sequence shown here is derived from an EMBL/GenBank/DDBJ whole genome shotgun (WGS) entry which is preliminary data.</text>
</comment>
<dbReference type="Proteomes" id="UP000236178">
    <property type="component" value="Unassembled WGS sequence"/>
</dbReference>
<evidence type="ECO:0000256" key="1">
    <source>
        <dbReference type="SAM" id="MobiDB-lite"/>
    </source>
</evidence>
<evidence type="ECO:0000313" key="3">
    <source>
        <dbReference type="EMBL" id="PKT68619.1"/>
    </source>
</evidence>
<sequence>MAQSLQRWRGTAAVLGAAGLLALGMGAPGASAAVTPRIDLKVLVVDNGAGQVGAITAELKNSGVPYTTVNLGDANRPTINATFLSDTVNGVPRAKYQGVVLPNELPFGAGSAEQTALEDYEKTFGIPQVDAYTWAHPEVGLDYTDQNGGWSGVLDGATTQITAAGTAGPFRYLDGPLTFEDNDPAVQETYGYAAHPRDGFTSYLNAPSGGSMLGQYEHDGRRELVVTFAYNQYQKQFKVLARGIVEWLTQGVHLGQARNYFSVHVDDVFAPDARWDSERNCTPGDIDCAGGDGEDTTTPIRMTAADAAYAAQWEADHGFTLDMVFNGGAGEQWKDENGGTDALTDQLLADKAKFRWMNHTYTHPFLGCVQDTTTVPWTCAKNTDGTTKWVSRSEISAQISDNNDWAASHGLATDRTELVTGEHSGLKTLPQQPVDNPNLARAMSANGVRWTGSDNSREPEQRSVGNGVMTVPRYPMNIYYNTGTPEEMADEYNYIYTSKADGGSGVCENNATSTCLPAPLNTATGYADHIVPAEARTALGHAIGNDPRPHYVHQSNLAEGRILYPVLDKVLADYRAIYADNAPLQNPRQSAIGTELQRRTDWQTALASGRVTAYRIGNKVTITAPNGTQTPVTVPEGTTKQLTVGTTAFGTPYAGARNDWTKPELLQSAVKLNLPA</sequence>
<name>A0A2I0SFG2_9ACTN</name>
<evidence type="ECO:0008006" key="5">
    <source>
        <dbReference type="Google" id="ProtNLM"/>
    </source>
</evidence>
<reference evidence="3 4" key="1">
    <citation type="submission" date="2017-12" db="EMBL/GenBank/DDBJ databases">
        <title>Streptomyces populusis sp. nov., a novel endophytic actinobacterium isolated from stems of Populus adenopoda Maxim.</title>
        <authorList>
            <person name="Wang Z."/>
        </authorList>
    </citation>
    <scope>NUCLEOTIDE SEQUENCE [LARGE SCALE GENOMIC DNA]</scope>
    <source>
        <strain evidence="3 4">A249</strain>
    </source>
</reference>
<feature type="region of interest" description="Disordered" evidence="1">
    <location>
        <begin position="449"/>
        <end position="468"/>
    </location>
</feature>
<proteinExistence type="predicted"/>
<feature type="signal peptide" evidence="2">
    <location>
        <begin position="1"/>
        <end position="32"/>
    </location>
</feature>
<keyword evidence="2" id="KW-0732">Signal</keyword>
<keyword evidence="4" id="KW-1185">Reference proteome</keyword>
<gene>
    <name evidence="3" type="ORF">CW362_34090</name>
</gene>
<organism evidence="3 4">
    <name type="scientific">Streptomyces populi</name>
    <dbReference type="NCBI Taxonomy" id="2058924"/>
    <lineage>
        <taxon>Bacteria</taxon>
        <taxon>Bacillati</taxon>
        <taxon>Actinomycetota</taxon>
        <taxon>Actinomycetes</taxon>
        <taxon>Kitasatosporales</taxon>
        <taxon>Streptomycetaceae</taxon>
        <taxon>Streptomyces</taxon>
    </lineage>
</organism>
<protein>
    <recommendedName>
        <fullName evidence="5">NodB homology domain-containing protein</fullName>
    </recommendedName>
</protein>
<dbReference type="EMBL" id="PJOS01000103">
    <property type="protein sequence ID" value="PKT68619.1"/>
    <property type="molecule type" value="Genomic_DNA"/>
</dbReference>
<dbReference type="OrthoDB" id="53191at2"/>
<feature type="chain" id="PRO_5014129375" description="NodB homology domain-containing protein" evidence="2">
    <location>
        <begin position="33"/>
        <end position="676"/>
    </location>
</feature>